<name>A0A5B6ZBV2_DAVIN</name>
<dbReference type="Pfam" id="PF07714">
    <property type="entry name" value="PK_Tyr_Ser-Thr"/>
    <property type="match status" value="1"/>
</dbReference>
<keyword evidence="9" id="KW-0677">Repeat</keyword>
<dbReference type="PANTHER" id="PTHR48006:SF88">
    <property type="entry name" value="LRR RECEPTOR-LIKE KINASE FAMILY PROTEIN"/>
    <property type="match status" value="1"/>
</dbReference>
<dbReference type="FunFam" id="3.30.200.20:FF:000309">
    <property type="entry name" value="Leucine-rich repeat receptor protein kinase MSP1"/>
    <property type="match status" value="1"/>
</dbReference>
<evidence type="ECO:0000256" key="3">
    <source>
        <dbReference type="ARBA" id="ARBA00022527"/>
    </source>
</evidence>
<keyword evidence="13 19" id="KW-1133">Transmembrane helix</keyword>
<dbReference type="InterPro" id="IPR001245">
    <property type="entry name" value="Ser-Thr/Tyr_kinase_cat_dom"/>
</dbReference>
<dbReference type="Gene3D" id="3.80.10.10">
    <property type="entry name" value="Ribonuclease Inhibitor"/>
    <property type="match status" value="1"/>
</dbReference>
<proteinExistence type="predicted"/>
<keyword evidence="15" id="KW-0675">Receptor</keyword>
<comment type="catalytic activity">
    <reaction evidence="18">
        <text>L-seryl-[protein] + ATP = O-phospho-L-seryl-[protein] + ADP + H(+)</text>
        <dbReference type="Rhea" id="RHEA:17989"/>
        <dbReference type="Rhea" id="RHEA-COMP:9863"/>
        <dbReference type="Rhea" id="RHEA-COMP:11604"/>
        <dbReference type="ChEBI" id="CHEBI:15378"/>
        <dbReference type="ChEBI" id="CHEBI:29999"/>
        <dbReference type="ChEBI" id="CHEBI:30616"/>
        <dbReference type="ChEBI" id="CHEBI:83421"/>
        <dbReference type="ChEBI" id="CHEBI:456216"/>
        <dbReference type="EC" id="2.7.11.1"/>
    </reaction>
</comment>
<keyword evidence="11" id="KW-0418">Kinase</keyword>
<evidence type="ECO:0000256" key="17">
    <source>
        <dbReference type="ARBA" id="ARBA00047899"/>
    </source>
</evidence>
<keyword evidence="5" id="KW-0433">Leucine-rich repeat</keyword>
<dbReference type="InterPro" id="IPR013210">
    <property type="entry name" value="LRR_N_plant-typ"/>
</dbReference>
<accession>A0A5B6ZBV2</accession>
<dbReference type="Pfam" id="PF08263">
    <property type="entry name" value="LRRNT_2"/>
    <property type="match status" value="1"/>
</dbReference>
<evidence type="ECO:0000256" key="15">
    <source>
        <dbReference type="ARBA" id="ARBA00023170"/>
    </source>
</evidence>
<evidence type="ECO:0000256" key="5">
    <source>
        <dbReference type="ARBA" id="ARBA00022614"/>
    </source>
</evidence>
<feature type="domain" description="Protein kinase" evidence="20">
    <location>
        <begin position="334"/>
        <end position="619"/>
    </location>
</feature>
<dbReference type="CDD" id="cd14066">
    <property type="entry name" value="STKc_IRAK"/>
    <property type="match status" value="1"/>
</dbReference>
<evidence type="ECO:0000256" key="19">
    <source>
        <dbReference type="SAM" id="Phobius"/>
    </source>
</evidence>
<gene>
    <name evidence="21" type="ORF">Din_010024</name>
</gene>
<keyword evidence="12" id="KW-0067">ATP-binding</keyword>
<evidence type="ECO:0000256" key="14">
    <source>
        <dbReference type="ARBA" id="ARBA00023136"/>
    </source>
</evidence>
<reference evidence="21" key="1">
    <citation type="submission" date="2019-08" db="EMBL/GenBank/DDBJ databases">
        <title>Reference gene set and small RNA set construction with multiple tissues from Davidia involucrata Baill.</title>
        <authorList>
            <person name="Yang H."/>
            <person name="Zhou C."/>
            <person name="Li G."/>
            <person name="Wang J."/>
            <person name="Gao P."/>
            <person name="Wang M."/>
            <person name="Wang R."/>
            <person name="Zhao Y."/>
        </authorList>
    </citation>
    <scope>NUCLEOTIDE SEQUENCE</scope>
    <source>
        <tissue evidence="21">Mixed with DoveR01_LX</tissue>
    </source>
</reference>
<dbReference type="AlphaFoldDB" id="A0A5B6ZBV2"/>
<dbReference type="GO" id="GO:0005524">
    <property type="term" value="F:ATP binding"/>
    <property type="evidence" value="ECO:0007669"/>
    <property type="project" value="UniProtKB-KW"/>
</dbReference>
<protein>
    <recommendedName>
        <fullName evidence="2">non-specific serine/threonine protein kinase</fullName>
        <ecNumber evidence="2">2.7.11.1</ecNumber>
    </recommendedName>
</protein>
<evidence type="ECO:0000256" key="1">
    <source>
        <dbReference type="ARBA" id="ARBA00004479"/>
    </source>
</evidence>
<evidence type="ECO:0000256" key="18">
    <source>
        <dbReference type="ARBA" id="ARBA00048679"/>
    </source>
</evidence>
<keyword evidence="4" id="KW-0597">Phosphoprotein</keyword>
<dbReference type="PROSITE" id="PS50011">
    <property type="entry name" value="PROTEIN_KINASE_DOM"/>
    <property type="match status" value="1"/>
</dbReference>
<evidence type="ECO:0000256" key="11">
    <source>
        <dbReference type="ARBA" id="ARBA00022777"/>
    </source>
</evidence>
<dbReference type="InterPro" id="IPR000719">
    <property type="entry name" value="Prot_kinase_dom"/>
</dbReference>
<dbReference type="Gene3D" id="3.30.200.20">
    <property type="entry name" value="Phosphorylase Kinase, domain 1"/>
    <property type="match status" value="1"/>
</dbReference>
<evidence type="ECO:0000256" key="8">
    <source>
        <dbReference type="ARBA" id="ARBA00022729"/>
    </source>
</evidence>
<keyword evidence="8" id="KW-0732">Signal</keyword>
<evidence type="ECO:0000256" key="13">
    <source>
        <dbReference type="ARBA" id="ARBA00022989"/>
    </source>
</evidence>
<dbReference type="InterPro" id="IPR032675">
    <property type="entry name" value="LRR_dom_sf"/>
</dbReference>
<dbReference type="SUPFAM" id="SSF52058">
    <property type="entry name" value="L domain-like"/>
    <property type="match status" value="1"/>
</dbReference>
<keyword evidence="14 19" id="KW-0472">Membrane</keyword>
<keyword evidence="6" id="KW-0808">Transferase</keyword>
<evidence type="ECO:0000259" key="20">
    <source>
        <dbReference type="PROSITE" id="PS50011"/>
    </source>
</evidence>
<sequence length="649" mass="72005">MFHRLVILEKQKSKWFLIHSSIWVLMGFFMNMAPKSRALTVLIGNFVWLLLSSNFSNGTESDIYCLKTLKNSLEDPFNYLNSSWNFNNNTEGFICKFTGIDCWHPDENKVLNIRLSDMGLKGKFPRGIENCTSMTGLDLSSNKLYGIIPPDVSHIIKYVTTLDLSSNNFSGEIPGDLANCSFLNVLKLDNNQLTGQIPAQLGLLGRIKTFSVANNHLTGPVLRFFNVSIPAENYANNPGLCGDPLPLCQGPSKKTHVGIIAGAAVGGVTVGVVVLGIGMFFFLRRVSKKKKEEDPEGNKWARSIKGAKGIKLSVFEKSVSKMRLSDLMKATNNFSKDNIIGSGGTGTMYRAVLGGGTSLMVKRLQDTQHSEKEFVSEMATLGNVKHRNLVPLLGFCMAKRERLLVYKLMPNGTLHDQLHLVEEGGKSLEWPMRLKIGIGAAKGFAWLHHNCNPRIIHRNISSKCILLDEDFEPKISDFGLARLMNPVDTHLSTFVNGEFGDLGYVAPEYMRTLVATPKGDVYSFGVVLLELVTSERPTHVAKAPESFKGNLVEWITQLSSSSKLQDAIDKSLAGKGYDGELFQFLKVACSCVLPAPKERPTMFEVYQLLRAIGERYNFTTDDEILMPSSTGDADYIEELIVAREVKENH</sequence>
<dbReference type="SUPFAM" id="SSF56112">
    <property type="entry name" value="Protein kinase-like (PK-like)"/>
    <property type="match status" value="1"/>
</dbReference>
<evidence type="ECO:0000313" key="21">
    <source>
        <dbReference type="EMBL" id="MPA40583.1"/>
    </source>
</evidence>
<comment type="catalytic activity">
    <reaction evidence="17">
        <text>L-threonyl-[protein] + ATP = O-phospho-L-threonyl-[protein] + ADP + H(+)</text>
        <dbReference type="Rhea" id="RHEA:46608"/>
        <dbReference type="Rhea" id="RHEA-COMP:11060"/>
        <dbReference type="Rhea" id="RHEA-COMP:11605"/>
        <dbReference type="ChEBI" id="CHEBI:15378"/>
        <dbReference type="ChEBI" id="CHEBI:30013"/>
        <dbReference type="ChEBI" id="CHEBI:30616"/>
        <dbReference type="ChEBI" id="CHEBI:61977"/>
        <dbReference type="ChEBI" id="CHEBI:456216"/>
        <dbReference type="EC" id="2.7.11.1"/>
    </reaction>
</comment>
<evidence type="ECO:0000256" key="9">
    <source>
        <dbReference type="ARBA" id="ARBA00022737"/>
    </source>
</evidence>
<feature type="transmembrane region" description="Helical" evidence="19">
    <location>
        <begin position="257"/>
        <end position="283"/>
    </location>
</feature>
<keyword evidence="7 19" id="KW-0812">Transmembrane</keyword>
<dbReference type="EMBL" id="GHES01010024">
    <property type="protein sequence ID" value="MPA40583.1"/>
    <property type="molecule type" value="Transcribed_RNA"/>
</dbReference>
<organism evidence="21">
    <name type="scientific">Davidia involucrata</name>
    <name type="common">Dove tree</name>
    <dbReference type="NCBI Taxonomy" id="16924"/>
    <lineage>
        <taxon>Eukaryota</taxon>
        <taxon>Viridiplantae</taxon>
        <taxon>Streptophyta</taxon>
        <taxon>Embryophyta</taxon>
        <taxon>Tracheophyta</taxon>
        <taxon>Spermatophyta</taxon>
        <taxon>Magnoliopsida</taxon>
        <taxon>eudicotyledons</taxon>
        <taxon>Gunneridae</taxon>
        <taxon>Pentapetalae</taxon>
        <taxon>asterids</taxon>
        <taxon>Cornales</taxon>
        <taxon>Nyssaceae</taxon>
        <taxon>Davidia</taxon>
    </lineage>
</organism>
<dbReference type="Pfam" id="PF00560">
    <property type="entry name" value="LRR_1"/>
    <property type="match status" value="2"/>
</dbReference>
<comment type="subcellular location">
    <subcellularLocation>
        <location evidence="1">Membrane</location>
        <topology evidence="1">Single-pass type I membrane protein</topology>
    </subcellularLocation>
</comment>
<evidence type="ECO:0000256" key="7">
    <source>
        <dbReference type="ARBA" id="ARBA00022692"/>
    </source>
</evidence>
<keyword evidence="3" id="KW-0723">Serine/threonine-protein kinase</keyword>
<evidence type="ECO:0000256" key="6">
    <source>
        <dbReference type="ARBA" id="ARBA00022679"/>
    </source>
</evidence>
<evidence type="ECO:0000256" key="16">
    <source>
        <dbReference type="ARBA" id="ARBA00023180"/>
    </source>
</evidence>
<dbReference type="PANTHER" id="PTHR48006">
    <property type="entry name" value="LEUCINE-RICH REPEAT-CONTAINING PROTEIN DDB_G0281931-RELATED"/>
    <property type="match status" value="1"/>
</dbReference>
<dbReference type="FunFam" id="1.10.510.10:FF:000309">
    <property type="entry name" value="Leucine-rich repeat receptor-like protein kinase"/>
    <property type="match status" value="1"/>
</dbReference>
<dbReference type="InterPro" id="IPR011009">
    <property type="entry name" value="Kinase-like_dom_sf"/>
</dbReference>
<evidence type="ECO:0000256" key="12">
    <source>
        <dbReference type="ARBA" id="ARBA00022840"/>
    </source>
</evidence>
<evidence type="ECO:0000256" key="10">
    <source>
        <dbReference type="ARBA" id="ARBA00022741"/>
    </source>
</evidence>
<evidence type="ECO:0000256" key="4">
    <source>
        <dbReference type="ARBA" id="ARBA00022553"/>
    </source>
</evidence>
<evidence type="ECO:0000256" key="2">
    <source>
        <dbReference type="ARBA" id="ARBA00012513"/>
    </source>
</evidence>
<dbReference type="EC" id="2.7.11.1" evidence="2"/>
<dbReference type="Gene3D" id="1.10.510.10">
    <property type="entry name" value="Transferase(Phosphotransferase) domain 1"/>
    <property type="match status" value="1"/>
</dbReference>
<keyword evidence="16" id="KW-0325">Glycoprotein</keyword>
<dbReference type="InterPro" id="IPR051824">
    <property type="entry name" value="LRR_Rcpt-Like_S/T_Kinase"/>
</dbReference>
<dbReference type="GO" id="GO:0016020">
    <property type="term" value="C:membrane"/>
    <property type="evidence" value="ECO:0007669"/>
    <property type="project" value="UniProtKB-SubCell"/>
</dbReference>
<keyword evidence="10" id="KW-0547">Nucleotide-binding</keyword>
<dbReference type="GO" id="GO:0004674">
    <property type="term" value="F:protein serine/threonine kinase activity"/>
    <property type="evidence" value="ECO:0007669"/>
    <property type="project" value="UniProtKB-KW"/>
</dbReference>
<dbReference type="FunFam" id="3.80.10.10:FF:000400">
    <property type="entry name" value="Nuclear pore complex protein NUP107"/>
    <property type="match status" value="1"/>
</dbReference>
<dbReference type="InterPro" id="IPR001611">
    <property type="entry name" value="Leu-rich_rpt"/>
</dbReference>